<sequence length="127" mass="13702">MSQSQGIALHHQPHDAGYRLVELPPELESLLESDAAPVLTLEASDTSAVLKTADKSYAMRQKNTSNALFLLSPTTPTSSDQQPGLAIVSTIHETVELEAVAEPAITKGPLKDTGSKGKWHERFGKNR</sequence>
<evidence type="ECO:0000256" key="1">
    <source>
        <dbReference type="SAM" id="MobiDB-lite"/>
    </source>
</evidence>
<dbReference type="EMBL" id="JAQHRD010000001">
    <property type="protein sequence ID" value="KAJ6447240.1"/>
    <property type="molecule type" value="Genomic_DNA"/>
</dbReference>
<evidence type="ECO:0000313" key="3">
    <source>
        <dbReference type="Proteomes" id="UP001163105"/>
    </source>
</evidence>
<dbReference type="AlphaFoldDB" id="A0AB34GAR8"/>
<proteinExistence type="predicted"/>
<dbReference type="Proteomes" id="UP001163105">
    <property type="component" value="Unassembled WGS sequence"/>
</dbReference>
<feature type="compositionally biased region" description="Basic and acidic residues" evidence="1">
    <location>
        <begin position="109"/>
        <end position="127"/>
    </location>
</feature>
<gene>
    <name evidence="2" type="primary">DSCC1</name>
    <name evidence="2" type="ORF">O9K51_02015</name>
</gene>
<keyword evidence="3" id="KW-1185">Reference proteome</keyword>
<dbReference type="GO" id="GO:0007064">
    <property type="term" value="P:mitotic sister chromatid cohesion"/>
    <property type="evidence" value="ECO:0007669"/>
    <property type="project" value="InterPro"/>
</dbReference>
<evidence type="ECO:0000313" key="2">
    <source>
        <dbReference type="EMBL" id="KAJ6447240.1"/>
    </source>
</evidence>
<protein>
    <submittedName>
        <fullName evidence="2">Sister chromatid cohesion protein DCC1</fullName>
    </submittedName>
</protein>
<reference evidence="2" key="1">
    <citation type="submission" date="2023-01" db="EMBL/GenBank/DDBJ databases">
        <title>The growth and conidiation of Purpureocillium lavendulum are regulated by nitrogen source and histone H3K14 acetylation.</title>
        <authorList>
            <person name="Tang P."/>
            <person name="Han J."/>
            <person name="Zhang C."/>
            <person name="Tang P."/>
            <person name="Qi F."/>
            <person name="Zhang K."/>
            <person name="Liang L."/>
        </authorList>
    </citation>
    <scope>NUCLEOTIDE SEQUENCE</scope>
    <source>
        <strain evidence="2">YMF1.00683</strain>
    </source>
</reference>
<comment type="caution">
    <text evidence="2">The sequence shown here is derived from an EMBL/GenBank/DDBJ whole genome shotgun (WGS) entry which is preliminary data.</text>
</comment>
<feature type="region of interest" description="Disordered" evidence="1">
    <location>
        <begin position="106"/>
        <end position="127"/>
    </location>
</feature>
<organism evidence="2 3">
    <name type="scientific">Purpureocillium lavendulum</name>
    <dbReference type="NCBI Taxonomy" id="1247861"/>
    <lineage>
        <taxon>Eukaryota</taxon>
        <taxon>Fungi</taxon>
        <taxon>Dikarya</taxon>
        <taxon>Ascomycota</taxon>
        <taxon>Pezizomycotina</taxon>
        <taxon>Sordariomycetes</taxon>
        <taxon>Hypocreomycetidae</taxon>
        <taxon>Hypocreales</taxon>
        <taxon>Ophiocordycipitaceae</taxon>
        <taxon>Purpureocillium</taxon>
    </lineage>
</organism>
<dbReference type="GO" id="GO:0031390">
    <property type="term" value="C:Ctf18 RFC-like complex"/>
    <property type="evidence" value="ECO:0007669"/>
    <property type="project" value="InterPro"/>
</dbReference>
<dbReference type="InterPro" id="IPR019128">
    <property type="entry name" value="Dcc1"/>
</dbReference>
<dbReference type="Pfam" id="PF09724">
    <property type="entry name" value="Dcc1"/>
    <property type="match status" value="1"/>
</dbReference>
<accession>A0AB34GAR8</accession>
<name>A0AB34GAR8_9HYPO</name>